<dbReference type="PANTHER" id="PTHR35861:SF1">
    <property type="entry name" value="PHAGE TAIL SHEATH PROTEIN"/>
    <property type="match status" value="1"/>
</dbReference>
<name>A0A1I6JLA7_9SPHN</name>
<sequence>MAYIHGIQTTEATDLATSIVPISTSVIGIVATAPDADAAAFPLNTPVRLIEAAAGIEKAGDTGTLVSALRDIAAQVRCPVVVVRVAPGADAAATAAAVIGDPAATSGRVGMQALRDAQAICGIKPRILGAPGLDTAAVADALAVVGEKLRAFVYAAATGANDAALIAYASNFDRRNLMLIVGDLSRSGDLVTVSGVATALGLRARIDQEQGWHKTLSNVPIAGIVGVTRPIGFDFQDEFTQANVLNAANLTVIVSVNGAFRFWGNRTTAAEESGYIFESATRTAHVLIDEIAAGLIWAVDKPLTPSLAKDIVEKINARLDTLRNQGRLLGAKAKFVPANNSTSELRLGRLRIDYDFTPVPPLEALLLRQTLTDQYFANFAELATAA</sequence>
<dbReference type="AlphaFoldDB" id="A0A1I6JLA7"/>
<keyword evidence="5" id="KW-1185">Reference proteome</keyword>
<gene>
    <name evidence="4" type="ORF">SAMN05192580_0452</name>
</gene>
<evidence type="ECO:0000256" key="1">
    <source>
        <dbReference type="ARBA" id="ARBA00008005"/>
    </source>
</evidence>
<reference evidence="4 5" key="1">
    <citation type="submission" date="2016-10" db="EMBL/GenBank/DDBJ databases">
        <authorList>
            <person name="de Groot N.N."/>
        </authorList>
    </citation>
    <scope>NUCLEOTIDE SEQUENCE [LARGE SCALE GENOMIC DNA]</scope>
    <source>
        <strain evidence="4 5">S5-249</strain>
    </source>
</reference>
<dbReference type="PANTHER" id="PTHR35861">
    <property type="match status" value="1"/>
</dbReference>
<dbReference type="STRING" id="1166337.SAMN05192580_0452"/>
<dbReference type="EMBL" id="FOZG01000001">
    <property type="protein sequence ID" value="SFR79755.1"/>
    <property type="molecule type" value="Genomic_DNA"/>
</dbReference>
<feature type="domain" description="Tail sheath protein subtilisin-like" evidence="2">
    <location>
        <begin position="109"/>
        <end position="268"/>
    </location>
</feature>
<dbReference type="Pfam" id="PF17482">
    <property type="entry name" value="Phage_sheath_1C"/>
    <property type="match status" value="1"/>
</dbReference>
<dbReference type="Pfam" id="PF04984">
    <property type="entry name" value="Phage_sheath_1"/>
    <property type="match status" value="1"/>
</dbReference>
<evidence type="ECO:0000259" key="3">
    <source>
        <dbReference type="Pfam" id="PF17482"/>
    </source>
</evidence>
<accession>A0A1I6JLA7</accession>
<feature type="domain" description="Tail sheath protein C-terminal" evidence="3">
    <location>
        <begin position="277"/>
        <end position="371"/>
    </location>
</feature>
<dbReference type="InterPro" id="IPR020287">
    <property type="entry name" value="Tail_sheath_C"/>
</dbReference>
<proteinExistence type="inferred from homology"/>
<evidence type="ECO:0000313" key="5">
    <source>
        <dbReference type="Proteomes" id="UP000198824"/>
    </source>
</evidence>
<evidence type="ECO:0000259" key="2">
    <source>
        <dbReference type="Pfam" id="PF04984"/>
    </source>
</evidence>
<dbReference type="Proteomes" id="UP000198824">
    <property type="component" value="Unassembled WGS sequence"/>
</dbReference>
<organism evidence="4 5">
    <name type="scientific">Sphingomonas jatrophae</name>
    <dbReference type="NCBI Taxonomy" id="1166337"/>
    <lineage>
        <taxon>Bacteria</taxon>
        <taxon>Pseudomonadati</taxon>
        <taxon>Pseudomonadota</taxon>
        <taxon>Alphaproteobacteria</taxon>
        <taxon>Sphingomonadales</taxon>
        <taxon>Sphingomonadaceae</taxon>
        <taxon>Sphingomonas</taxon>
    </lineage>
</organism>
<protein>
    <submittedName>
        <fullName evidence="4">Uncharacterized protein</fullName>
    </submittedName>
</protein>
<dbReference type="InterPro" id="IPR035089">
    <property type="entry name" value="Phage_sheath_subtilisin"/>
</dbReference>
<dbReference type="OrthoDB" id="9767864at2"/>
<dbReference type="InterPro" id="IPR052042">
    <property type="entry name" value="Tail_sheath_structural"/>
</dbReference>
<dbReference type="RefSeq" id="WP_093310070.1">
    <property type="nucleotide sequence ID" value="NZ_FOZG01000001.1"/>
</dbReference>
<evidence type="ECO:0000313" key="4">
    <source>
        <dbReference type="EMBL" id="SFR79755.1"/>
    </source>
</evidence>
<comment type="similarity">
    <text evidence="1">Belongs to the myoviridae tail sheath protein family.</text>
</comment>